<accession>A0A0F9HHF5</accession>
<dbReference type="EMBL" id="LAZR01015118">
    <property type="protein sequence ID" value="KKM14562.1"/>
    <property type="molecule type" value="Genomic_DNA"/>
</dbReference>
<evidence type="ECO:0000313" key="2">
    <source>
        <dbReference type="EMBL" id="KKM14562.1"/>
    </source>
</evidence>
<name>A0A0F9HHF5_9ZZZZ</name>
<comment type="caution">
    <text evidence="2">The sequence shown here is derived from an EMBL/GenBank/DDBJ whole genome shotgun (WGS) entry which is preliminary data.</text>
</comment>
<dbReference type="AlphaFoldDB" id="A0A0F9HHF5"/>
<sequence>MLLIGNRCPIIRGRKGVNQPTPNSPQQILTNAILKWQPASLVSLYSGGYDSAVTTHLLHTLDTHGLPIHVAAIDTQLAADGWRDYVQSVADKQGWDFKIYSSDKAWRQFLTLVIHQGCPKTRPMHTFVFQKLKGRVIEAIHMAQKERLKLERASIRTSERVLDELSKKERSIWGMSDGEIRSAKTLFVSGMRRAESSFRKEAAEVQRIGHSNRIFAAPIVHWSQEDCDLYRVESGLLDNPFYGTVKGSGDCQCNWGNFISLATLRKHSPQLAGGNVALIDKLSKDLHGFGWDSRDVVAQAPLIASEIEEAKSTTPFLCQGCSRAKVRAPAVAVESRLLQQGLF</sequence>
<dbReference type="InterPro" id="IPR002500">
    <property type="entry name" value="PAPS_reduct_dom"/>
</dbReference>
<dbReference type="SUPFAM" id="SSF52402">
    <property type="entry name" value="Adenine nucleotide alpha hydrolases-like"/>
    <property type="match status" value="1"/>
</dbReference>
<feature type="domain" description="Phosphoadenosine phosphosulphate reductase" evidence="1">
    <location>
        <begin position="41"/>
        <end position="243"/>
    </location>
</feature>
<proteinExistence type="predicted"/>
<gene>
    <name evidence="2" type="ORF">LCGC14_1704880</name>
</gene>
<protein>
    <recommendedName>
        <fullName evidence="1">Phosphoadenosine phosphosulphate reductase domain-containing protein</fullName>
    </recommendedName>
</protein>
<dbReference type="Pfam" id="PF01507">
    <property type="entry name" value="PAPS_reduct"/>
    <property type="match status" value="1"/>
</dbReference>
<dbReference type="Gene3D" id="3.40.50.620">
    <property type="entry name" value="HUPs"/>
    <property type="match status" value="1"/>
</dbReference>
<organism evidence="2">
    <name type="scientific">marine sediment metagenome</name>
    <dbReference type="NCBI Taxonomy" id="412755"/>
    <lineage>
        <taxon>unclassified sequences</taxon>
        <taxon>metagenomes</taxon>
        <taxon>ecological metagenomes</taxon>
    </lineage>
</organism>
<evidence type="ECO:0000259" key="1">
    <source>
        <dbReference type="Pfam" id="PF01507"/>
    </source>
</evidence>
<reference evidence="2" key="1">
    <citation type="journal article" date="2015" name="Nature">
        <title>Complex archaea that bridge the gap between prokaryotes and eukaryotes.</title>
        <authorList>
            <person name="Spang A."/>
            <person name="Saw J.H."/>
            <person name="Jorgensen S.L."/>
            <person name="Zaremba-Niedzwiedzka K."/>
            <person name="Martijn J."/>
            <person name="Lind A.E."/>
            <person name="van Eijk R."/>
            <person name="Schleper C."/>
            <person name="Guy L."/>
            <person name="Ettema T.J."/>
        </authorList>
    </citation>
    <scope>NUCLEOTIDE SEQUENCE</scope>
</reference>
<dbReference type="GO" id="GO:0003824">
    <property type="term" value="F:catalytic activity"/>
    <property type="evidence" value="ECO:0007669"/>
    <property type="project" value="InterPro"/>
</dbReference>
<dbReference type="InterPro" id="IPR014729">
    <property type="entry name" value="Rossmann-like_a/b/a_fold"/>
</dbReference>